<sequence>MEIGSQSFSVRMGSLRFYRSLPAPLPKERKKGRGSKGLGEDGFMQILDSPSWPSVLFYQHSQRVVSPIEFGTNGEEKFMSLSETGYLRGDHRECTFLPLDIRKLWNVVHTIIFYQIHVRTISPHYA</sequence>
<evidence type="ECO:0000313" key="1">
    <source>
        <dbReference type="EMBL" id="KAK8990488.1"/>
    </source>
</evidence>
<reference evidence="1 2" key="1">
    <citation type="journal article" date="2024" name="G3 (Bethesda)">
        <title>Genome assembly of Hibiscus sabdariffa L. provides insights into metabolisms of medicinal natural products.</title>
        <authorList>
            <person name="Kim T."/>
        </authorList>
    </citation>
    <scope>NUCLEOTIDE SEQUENCE [LARGE SCALE GENOMIC DNA]</scope>
    <source>
        <strain evidence="1">TK-2024</strain>
        <tissue evidence="1">Old leaves</tissue>
    </source>
</reference>
<evidence type="ECO:0000313" key="2">
    <source>
        <dbReference type="Proteomes" id="UP001396334"/>
    </source>
</evidence>
<proteinExistence type="predicted"/>
<comment type="caution">
    <text evidence="1">The sequence shown here is derived from an EMBL/GenBank/DDBJ whole genome shotgun (WGS) entry which is preliminary data.</text>
</comment>
<protein>
    <submittedName>
        <fullName evidence="1">Uncharacterized protein</fullName>
    </submittedName>
</protein>
<name>A0ABR2PPZ8_9ROSI</name>
<dbReference type="EMBL" id="JBBPBN010000054">
    <property type="protein sequence ID" value="KAK8990488.1"/>
    <property type="molecule type" value="Genomic_DNA"/>
</dbReference>
<dbReference type="Proteomes" id="UP001396334">
    <property type="component" value="Unassembled WGS sequence"/>
</dbReference>
<organism evidence="1 2">
    <name type="scientific">Hibiscus sabdariffa</name>
    <name type="common">roselle</name>
    <dbReference type="NCBI Taxonomy" id="183260"/>
    <lineage>
        <taxon>Eukaryota</taxon>
        <taxon>Viridiplantae</taxon>
        <taxon>Streptophyta</taxon>
        <taxon>Embryophyta</taxon>
        <taxon>Tracheophyta</taxon>
        <taxon>Spermatophyta</taxon>
        <taxon>Magnoliopsida</taxon>
        <taxon>eudicotyledons</taxon>
        <taxon>Gunneridae</taxon>
        <taxon>Pentapetalae</taxon>
        <taxon>rosids</taxon>
        <taxon>malvids</taxon>
        <taxon>Malvales</taxon>
        <taxon>Malvaceae</taxon>
        <taxon>Malvoideae</taxon>
        <taxon>Hibiscus</taxon>
    </lineage>
</organism>
<keyword evidence="2" id="KW-1185">Reference proteome</keyword>
<accession>A0ABR2PPZ8</accession>
<gene>
    <name evidence="1" type="ORF">V6N11_009187</name>
</gene>